<dbReference type="RefSeq" id="XP_002845139.1">
    <property type="nucleotide sequence ID" value="XM_002845093.1"/>
</dbReference>
<dbReference type="GeneID" id="9226924"/>
<proteinExistence type="predicted"/>
<dbReference type="EMBL" id="DS995706">
    <property type="protein sequence ID" value="EEQ34284.1"/>
    <property type="molecule type" value="Genomic_DNA"/>
</dbReference>
<gene>
    <name evidence="1" type="ORF">MCYG_07103</name>
</gene>
<keyword evidence="2" id="KW-1185">Reference proteome</keyword>
<reference evidence="2" key="1">
    <citation type="journal article" date="2012" name="MBio">
        <title>Comparative genome analysis of Trichophyton rubrum and related dermatophytes reveals candidate genes involved in infection.</title>
        <authorList>
            <person name="Martinez D.A."/>
            <person name="Oliver B.G."/>
            <person name="Graeser Y."/>
            <person name="Goldberg J.M."/>
            <person name="Li W."/>
            <person name="Martinez-Rossi N.M."/>
            <person name="Monod M."/>
            <person name="Shelest E."/>
            <person name="Barton R.C."/>
            <person name="Birch E."/>
            <person name="Brakhage A.A."/>
            <person name="Chen Z."/>
            <person name="Gurr S.J."/>
            <person name="Heiman D."/>
            <person name="Heitman J."/>
            <person name="Kosti I."/>
            <person name="Rossi A."/>
            <person name="Saif S."/>
            <person name="Samalova M."/>
            <person name="Saunders C.W."/>
            <person name="Shea T."/>
            <person name="Summerbell R.C."/>
            <person name="Xu J."/>
            <person name="Young S."/>
            <person name="Zeng Q."/>
            <person name="Birren B.W."/>
            <person name="Cuomo C.A."/>
            <person name="White T.C."/>
        </authorList>
    </citation>
    <scope>NUCLEOTIDE SEQUENCE [LARGE SCALE GENOMIC DNA]</scope>
    <source>
        <strain evidence="2">ATCC MYA-4605 / CBS 113480</strain>
    </source>
</reference>
<dbReference type="VEuPathDB" id="FungiDB:MCYG_07103"/>
<organism evidence="1 2">
    <name type="scientific">Arthroderma otae (strain ATCC MYA-4605 / CBS 113480)</name>
    <name type="common">Microsporum canis</name>
    <dbReference type="NCBI Taxonomy" id="554155"/>
    <lineage>
        <taxon>Eukaryota</taxon>
        <taxon>Fungi</taxon>
        <taxon>Dikarya</taxon>
        <taxon>Ascomycota</taxon>
        <taxon>Pezizomycotina</taxon>
        <taxon>Eurotiomycetes</taxon>
        <taxon>Eurotiomycetidae</taxon>
        <taxon>Onygenales</taxon>
        <taxon>Arthrodermataceae</taxon>
        <taxon>Microsporum</taxon>
    </lineage>
</organism>
<accession>C5FWK0</accession>
<dbReference type="HOGENOM" id="CLU_133907_0_0_1"/>
<protein>
    <submittedName>
        <fullName evidence="1">Uncharacterized protein</fullName>
    </submittedName>
</protein>
<evidence type="ECO:0000313" key="1">
    <source>
        <dbReference type="EMBL" id="EEQ34284.1"/>
    </source>
</evidence>
<dbReference type="OrthoDB" id="4369471at2759"/>
<sequence>MEDEERGPSKEMAYTLTPYKTTDLFTVTRLRPSMFEQYRPHHSYGSSGGALSLTGLETMTSAEKTARILAVANDMAASIIYIAKQAEAGNLTNSQTIPIYNFIDSILALERGQKKSLMSELEQQDSRIALMEKQHRKDIEELTRCAMETVSRMKARIEQLEKTKTASETI</sequence>
<evidence type="ECO:0000313" key="2">
    <source>
        <dbReference type="Proteomes" id="UP000002035"/>
    </source>
</evidence>
<dbReference type="STRING" id="554155.C5FWK0"/>
<name>C5FWK0_ARTOC</name>
<dbReference type="AlphaFoldDB" id="C5FWK0"/>
<dbReference type="OMA" id="IYVAKHA"/>
<dbReference type="eggNOG" id="ENOG502RAM6">
    <property type="taxonomic scope" value="Eukaryota"/>
</dbReference>
<dbReference type="Proteomes" id="UP000002035">
    <property type="component" value="Unassembled WGS sequence"/>
</dbReference>